<organism evidence="1 2">
    <name type="scientific">Riccia fluitans</name>
    <dbReference type="NCBI Taxonomy" id="41844"/>
    <lineage>
        <taxon>Eukaryota</taxon>
        <taxon>Viridiplantae</taxon>
        <taxon>Streptophyta</taxon>
        <taxon>Embryophyta</taxon>
        <taxon>Marchantiophyta</taxon>
        <taxon>Marchantiopsida</taxon>
        <taxon>Marchantiidae</taxon>
        <taxon>Marchantiales</taxon>
        <taxon>Ricciaceae</taxon>
        <taxon>Riccia</taxon>
    </lineage>
</organism>
<sequence>MVALEVGFNFFPDHLMEADWRFLDRAMDRAVDWARTNSSLGIGCNGGIIRSLDSNMPLGGFYPFIAMDASIGALGYNARRDHGAAIGDAINYGKSHGVTYLTNRSNEHRLPIEVAWDIPFNVKEWQEAFK</sequence>
<reference evidence="1 2" key="1">
    <citation type="submission" date="2024-09" db="EMBL/GenBank/DDBJ databases">
        <title>Chromosome-scale assembly of Riccia fluitans.</title>
        <authorList>
            <person name="Paukszto L."/>
            <person name="Sawicki J."/>
            <person name="Karawczyk K."/>
            <person name="Piernik-Szablinska J."/>
            <person name="Szczecinska M."/>
            <person name="Mazdziarz M."/>
        </authorList>
    </citation>
    <scope>NUCLEOTIDE SEQUENCE [LARGE SCALE GENOMIC DNA]</scope>
    <source>
        <strain evidence="1">Rf_01</strain>
        <tissue evidence="1">Aerial parts of the thallus</tissue>
    </source>
</reference>
<proteinExistence type="predicted"/>
<dbReference type="AlphaFoldDB" id="A0ABD1XIZ9"/>
<evidence type="ECO:0000313" key="1">
    <source>
        <dbReference type="EMBL" id="KAL2608933.1"/>
    </source>
</evidence>
<evidence type="ECO:0000313" key="2">
    <source>
        <dbReference type="Proteomes" id="UP001605036"/>
    </source>
</evidence>
<name>A0ABD1XIZ9_9MARC</name>
<gene>
    <name evidence="1" type="ORF">R1flu_027506</name>
</gene>
<dbReference type="EMBL" id="JBHFFA010000008">
    <property type="protein sequence ID" value="KAL2608933.1"/>
    <property type="molecule type" value="Genomic_DNA"/>
</dbReference>
<protein>
    <submittedName>
        <fullName evidence="1">Uncharacterized protein</fullName>
    </submittedName>
</protein>
<accession>A0ABD1XIZ9</accession>
<comment type="caution">
    <text evidence="1">The sequence shown here is derived from an EMBL/GenBank/DDBJ whole genome shotgun (WGS) entry which is preliminary data.</text>
</comment>
<dbReference type="Proteomes" id="UP001605036">
    <property type="component" value="Unassembled WGS sequence"/>
</dbReference>
<keyword evidence="2" id="KW-1185">Reference proteome</keyword>